<dbReference type="EMBL" id="CP096208">
    <property type="protein sequence ID" value="UPQ80904.1"/>
    <property type="molecule type" value="Genomic_DNA"/>
</dbReference>
<reference evidence="2 3" key="1">
    <citation type="submission" date="2022-04" db="EMBL/GenBank/DDBJ databases">
        <title>Pseudomonas knackmussii B09-2.</title>
        <authorList>
            <person name="Deng Y."/>
        </authorList>
    </citation>
    <scope>NUCLEOTIDE SEQUENCE [LARGE SCALE GENOMIC DNA]</scope>
    <source>
        <strain evidence="2 3">B09-2</strain>
    </source>
</reference>
<keyword evidence="3" id="KW-1185">Reference proteome</keyword>
<organism evidence="2 3">
    <name type="scientific">Pseudomonas knackmussii</name>
    <dbReference type="NCBI Taxonomy" id="65741"/>
    <lineage>
        <taxon>Bacteria</taxon>
        <taxon>Pseudomonadati</taxon>
        <taxon>Pseudomonadota</taxon>
        <taxon>Gammaproteobacteria</taxon>
        <taxon>Pseudomonadales</taxon>
        <taxon>Pseudomonadaceae</taxon>
        <taxon>Pseudomonas</taxon>
    </lineage>
</organism>
<protein>
    <recommendedName>
        <fullName evidence="4">Secreted protein</fullName>
    </recommendedName>
</protein>
<keyword evidence="1" id="KW-0732">Signal</keyword>
<evidence type="ECO:0000256" key="1">
    <source>
        <dbReference type="SAM" id="SignalP"/>
    </source>
</evidence>
<dbReference type="Proteomes" id="UP000831189">
    <property type="component" value="Chromosome"/>
</dbReference>
<evidence type="ECO:0000313" key="3">
    <source>
        <dbReference type="Proteomes" id="UP000831189"/>
    </source>
</evidence>
<evidence type="ECO:0000313" key="2">
    <source>
        <dbReference type="EMBL" id="UPQ80904.1"/>
    </source>
</evidence>
<evidence type="ECO:0008006" key="4">
    <source>
        <dbReference type="Google" id="ProtNLM"/>
    </source>
</evidence>
<proteinExistence type="predicted"/>
<feature type="chain" id="PRO_5046250083" description="Secreted protein" evidence="1">
    <location>
        <begin position="24"/>
        <end position="127"/>
    </location>
</feature>
<feature type="signal peptide" evidence="1">
    <location>
        <begin position="1"/>
        <end position="23"/>
    </location>
</feature>
<accession>A0ABY4KJ80</accession>
<gene>
    <name evidence="2" type="ORF">M0M42_10610</name>
</gene>
<name>A0ABY4KJ80_9PSED</name>
<sequence>MKRRLRLVFVLLMSLVLPINGMAALQLASARCSMGESGASHGALTGHEVHADMRTVTADPAQHERDDNGALCADGQQCQTASLLLPQFSKPPVSGPELNLATYTLNHTSTPAGDSHWRPHASDSLLT</sequence>